<organism evidence="2 3">
    <name type="scientific">Amblyomma americanum</name>
    <name type="common">Lone star tick</name>
    <dbReference type="NCBI Taxonomy" id="6943"/>
    <lineage>
        <taxon>Eukaryota</taxon>
        <taxon>Metazoa</taxon>
        <taxon>Ecdysozoa</taxon>
        <taxon>Arthropoda</taxon>
        <taxon>Chelicerata</taxon>
        <taxon>Arachnida</taxon>
        <taxon>Acari</taxon>
        <taxon>Parasitiformes</taxon>
        <taxon>Ixodida</taxon>
        <taxon>Ixodoidea</taxon>
        <taxon>Ixodidae</taxon>
        <taxon>Amblyomminae</taxon>
        <taxon>Amblyomma</taxon>
    </lineage>
</organism>
<name>A0AAQ4ENH3_AMBAM</name>
<evidence type="ECO:0000313" key="3">
    <source>
        <dbReference type="Proteomes" id="UP001321473"/>
    </source>
</evidence>
<evidence type="ECO:0000313" key="2">
    <source>
        <dbReference type="EMBL" id="KAK8776013.1"/>
    </source>
</evidence>
<accession>A0AAQ4ENH3</accession>
<protein>
    <submittedName>
        <fullName evidence="2">Uncharacterized protein</fullName>
    </submittedName>
</protein>
<comment type="caution">
    <text evidence="2">The sequence shown here is derived from an EMBL/GenBank/DDBJ whole genome shotgun (WGS) entry which is preliminary data.</text>
</comment>
<proteinExistence type="predicted"/>
<sequence length="113" mass="12858">MDERLEKINLYFDDMPETDEEMDLLYSDLEDNVERLMQINNDSYNGVDELPELDIRDFFDGDNDDVKPVPGGPGAEETTAENDDWTRDNAGAVPGRSHTTVRLSDGLAWYVII</sequence>
<dbReference type="Proteomes" id="UP001321473">
    <property type="component" value="Unassembled WGS sequence"/>
</dbReference>
<dbReference type="AlphaFoldDB" id="A0AAQ4ENH3"/>
<gene>
    <name evidence="2" type="ORF">V5799_030641</name>
</gene>
<feature type="region of interest" description="Disordered" evidence="1">
    <location>
        <begin position="63"/>
        <end position="93"/>
    </location>
</feature>
<reference evidence="2 3" key="1">
    <citation type="journal article" date="2023" name="Arcadia Sci">
        <title>De novo assembly of a long-read Amblyomma americanum tick genome.</title>
        <authorList>
            <person name="Chou S."/>
            <person name="Poskanzer K.E."/>
            <person name="Rollins M."/>
            <person name="Thuy-Boun P.S."/>
        </authorList>
    </citation>
    <scope>NUCLEOTIDE SEQUENCE [LARGE SCALE GENOMIC DNA]</scope>
    <source>
        <strain evidence="2">F_SG_1</strain>
        <tissue evidence="2">Salivary glands</tissue>
    </source>
</reference>
<evidence type="ECO:0000256" key="1">
    <source>
        <dbReference type="SAM" id="MobiDB-lite"/>
    </source>
</evidence>
<dbReference type="EMBL" id="JARKHS020013427">
    <property type="protein sequence ID" value="KAK8776013.1"/>
    <property type="molecule type" value="Genomic_DNA"/>
</dbReference>
<keyword evidence="3" id="KW-1185">Reference proteome</keyword>